<dbReference type="InterPro" id="IPR022801">
    <property type="entry name" value="Ribosomal_uS4"/>
</dbReference>
<dbReference type="InterPro" id="IPR002942">
    <property type="entry name" value="S4_RNA-bd"/>
</dbReference>
<evidence type="ECO:0000259" key="9">
    <source>
        <dbReference type="SMART" id="SM00363"/>
    </source>
</evidence>
<dbReference type="PANTHER" id="PTHR11831:SF4">
    <property type="entry name" value="SMALL RIBOSOMAL SUBUNIT PROTEIN US4M"/>
    <property type="match status" value="1"/>
</dbReference>
<dbReference type="GO" id="GO:0042274">
    <property type="term" value="P:ribosomal small subunit biogenesis"/>
    <property type="evidence" value="ECO:0007669"/>
    <property type="project" value="TreeGrafter"/>
</dbReference>
<dbReference type="Pfam" id="PF00163">
    <property type="entry name" value="Ribosomal_S4"/>
    <property type="match status" value="1"/>
</dbReference>
<protein>
    <recommendedName>
        <fullName evidence="6 7">Small ribosomal subunit protein uS4</fullName>
    </recommendedName>
</protein>
<proteinExistence type="inferred from homology"/>
<gene>
    <name evidence="7 11" type="primary">rpsD</name>
    <name evidence="11" type="ORF">SPIRO4BDMA_40374</name>
</gene>
<dbReference type="PROSITE" id="PS50889">
    <property type="entry name" value="S4"/>
    <property type="match status" value="1"/>
</dbReference>
<dbReference type="GO" id="GO:0019843">
    <property type="term" value="F:rRNA binding"/>
    <property type="evidence" value="ECO:0007669"/>
    <property type="project" value="UniProtKB-UniRule"/>
</dbReference>
<dbReference type="EMBL" id="FWDO01000004">
    <property type="protein sequence ID" value="SLM17805.1"/>
    <property type="molecule type" value="Genomic_DNA"/>
</dbReference>
<evidence type="ECO:0000256" key="7">
    <source>
        <dbReference type="HAMAP-Rule" id="MF_01306"/>
    </source>
</evidence>
<dbReference type="GO" id="GO:0003735">
    <property type="term" value="F:structural constituent of ribosome"/>
    <property type="evidence" value="ECO:0007669"/>
    <property type="project" value="InterPro"/>
</dbReference>
<evidence type="ECO:0000256" key="4">
    <source>
        <dbReference type="ARBA" id="ARBA00022980"/>
    </source>
</evidence>
<evidence type="ECO:0000256" key="2">
    <source>
        <dbReference type="ARBA" id="ARBA00022730"/>
    </source>
</evidence>
<comment type="similarity">
    <text evidence="1 7 8">Belongs to the universal ribosomal protein uS4 family.</text>
</comment>
<dbReference type="SUPFAM" id="SSF55174">
    <property type="entry name" value="Alpha-L RNA-binding motif"/>
    <property type="match status" value="1"/>
</dbReference>
<dbReference type="NCBIfam" id="TIGR01017">
    <property type="entry name" value="rpsD_bact"/>
    <property type="match status" value="1"/>
</dbReference>
<evidence type="ECO:0000256" key="8">
    <source>
        <dbReference type="RuleBase" id="RU003699"/>
    </source>
</evidence>
<reference evidence="11" key="1">
    <citation type="submission" date="2017-02" db="EMBL/GenBank/DDBJ databases">
        <authorList>
            <person name="Regsiter A."/>
            <person name="William W."/>
        </authorList>
    </citation>
    <scope>NUCLEOTIDE SEQUENCE</scope>
    <source>
        <strain evidence="11">BdmA 4</strain>
    </source>
</reference>
<accession>A0A3P3XNH2</accession>
<feature type="domain" description="RNA-binding S4" evidence="9">
    <location>
        <begin position="99"/>
        <end position="163"/>
    </location>
</feature>
<keyword evidence="5 7" id="KW-0687">Ribonucleoprotein</keyword>
<dbReference type="SMART" id="SM01390">
    <property type="entry name" value="Ribosomal_S4"/>
    <property type="match status" value="1"/>
</dbReference>
<dbReference type="AlphaFoldDB" id="A0A3P3XNH2"/>
<dbReference type="InterPro" id="IPR001912">
    <property type="entry name" value="Ribosomal_uS4_N"/>
</dbReference>
<dbReference type="Gene3D" id="3.10.290.10">
    <property type="entry name" value="RNA-binding S4 domain"/>
    <property type="match status" value="1"/>
</dbReference>
<dbReference type="FunFam" id="3.10.290.10:FF:000001">
    <property type="entry name" value="30S ribosomal protein S4"/>
    <property type="match status" value="1"/>
</dbReference>
<feature type="domain" description="Small ribosomal subunit protein uS4 N-terminal" evidence="10">
    <location>
        <begin position="3"/>
        <end position="98"/>
    </location>
</feature>
<comment type="subunit">
    <text evidence="7">Part of the 30S ribosomal subunit. Contacts protein S5. The interaction surface between S4 and S5 is involved in control of translational fidelity.</text>
</comment>
<keyword evidence="4 7" id="KW-0689">Ribosomal protein</keyword>
<evidence type="ECO:0000259" key="10">
    <source>
        <dbReference type="SMART" id="SM01390"/>
    </source>
</evidence>
<dbReference type="Pfam" id="PF01479">
    <property type="entry name" value="S4"/>
    <property type="match status" value="1"/>
</dbReference>
<dbReference type="GO" id="GO:0006412">
    <property type="term" value="P:translation"/>
    <property type="evidence" value="ECO:0007669"/>
    <property type="project" value="UniProtKB-UniRule"/>
</dbReference>
<evidence type="ECO:0000256" key="6">
    <source>
        <dbReference type="ARBA" id="ARBA00035254"/>
    </source>
</evidence>
<comment type="function">
    <text evidence="7">One of the primary rRNA binding proteins, it binds directly to 16S rRNA where it nucleates assembly of the body of the 30S subunit.</text>
</comment>
<dbReference type="PANTHER" id="PTHR11831">
    <property type="entry name" value="30S 40S RIBOSOMAL PROTEIN"/>
    <property type="match status" value="1"/>
</dbReference>
<name>A0A3P3XNH2_9SPIR</name>
<dbReference type="Gene3D" id="1.10.1050.10">
    <property type="entry name" value="Ribosomal Protein S4 Delta 41, Chain A, domain 1"/>
    <property type="match status" value="1"/>
</dbReference>
<dbReference type="InterPro" id="IPR005709">
    <property type="entry name" value="Ribosomal_uS4_bac-type"/>
</dbReference>
<dbReference type="InterPro" id="IPR018079">
    <property type="entry name" value="Ribosomal_uS4_CS"/>
</dbReference>
<evidence type="ECO:0000313" key="11">
    <source>
        <dbReference type="EMBL" id="SLM17805.1"/>
    </source>
</evidence>
<dbReference type="NCBIfam" id="NF003717">
    <property type="entry name" value="PRK05327.1"/>
    <property type="match status" value="1"/>
</dbReference>
<dbReference type="HAMAP" id="MF_01306_B">
    <property type="entry name" value="Ribosomal_uS4_B"/>
    <property type="match status" value="1"/>
</dbReference>
<evidence type="ECO:0000256" key="3">
    <source>
        <dbReference type="ARBA" id="ARBA00022884"/>
    </source>
</evidence>
<evidence type="ECO:0000256" key="5">
    <source>
        <dbReference type="ARBA" id="ARBA00023274"/>
    </source>
</evidence>
<dbReference type="SMART" id="SM00363">
    <property type="entry name" value="S4"/>
    <property type="match status" value="1"/>
</dbReference>
<dbReference type="PROSITE" id="PS00632">
    <property type="entry name" value="RIBOSOMAL_S4"/>
    <property type="match status" value="1"/>
</dbReference>
<keyword evidence="3 7" id="KW-0694">RNA-binding</keyword>
<keyword evidence="2 7" id="KW-0699">rRNA-binding</keyword>
<dbReference type="GO" id="GO:0015935">
    <property type="term" value="C:small ribosomal subunit"/>
    <property type="evidence" value="ECO:0007669"/>
    <property type="project" value="InterPro"/>
</dbReference>
<evidence type="ECO:0000256" key="1">
    <source>
        <dbReference type="ARBA" id="ARBA00007465"/>
    </source>
</evidence>
<sequence length="211" mass="23951">MARYTGPVCRLCRAEGRKLFLKGERCRSDKCPINKKRLPPGKAPKTRIGKKSEYAVQLREKQTLKRNYGLMERQFRNTFEKALGLPGKTGDNLIILLERRLDNVVYRLHFATSRAQARQLVNHGHVAVNGKRVNIASFLVKAGDVVSVIGAAKKMDSIRQALEEVQKSGVMPWLEVNADEMTGRYVTNPQRQDVTDTLDIKEQLVVELYSK</sequence>
<organism evidence="11">
    <name type="scientific">uncultured spirochete</name>
    <dbReference type="NCBI Taxonomy" id="156406"/>
    <lineage>
        <taxon>Bacteria</taxon>
        <taxon>Pseudomonadati</taxon>
        <taxon>Spirochaetota</taxon>
        <taxon>Spirochaetia</taxon>
        <taxon>Spirochaetales</taxon>
        <taxon>environmental samples</taxon>
    </lineage>
</organism>
<dbReference type="InterPro" id="IPR036986">
    <property type="entry name" value="S4_RNA-bd_sf"/>
</dbReference>
<dbReference type="CDD" id="cd00165">
    <property type="entry name" value="S4"/>
    <property type="match status" value="1"/>
</dbReference>
<comment type="function">
    <text evidence="7">With S5 and S12 plays an important role in translational accuracy.</text>
</comment>